<keyword evidence="3 7" id="KW-0812">Transmembrane</keyword>
<dbReference type="Proteomes" id="UP000078046">
    <property type="component" value="Unassembled WGS sequence"/>
</dbReference>
<comment type="caution">
    <text evidence="9">The sequence shown here is derived from an EMBL/GenBank/DDBJ whole genome shotgun (WGS) entry which is preliminary data.</text>
</comment>
<dbReference type="GO" id="GO:0061817">
    <property type="term" value="P:endoplasmic reticulum-plasma membrane tethering"/>
    <property type="evidence" value="ECO:0007669"/>
    <property type="project" value="TreeGrafter"/>
</dbReference>
<dbReference type="InterPro" id="IPR000535">
    <property type="entry name" value="MSP_dom"/>
</dbReference>
<dbReference type="Gene3D" id="2.60.40.10">
    <property type="entry name" value="Immunoglobulins"/>
    <property type="match status" value="1"/>
</dbReference>
<keyword evidence="10" id="KW-1185">Reference proteome</keyword>
<name>A0A177B972_9BILA</name>
<protein>
    <submittedName>
        <fullName evidence="9">Vesicle-associated membrane protein/synaptobrevin-binding protein</fullName>
    </submittedName>
</protein>
<evidence type="ECO:0000256" key="5">
    <source>
        <dbReference type="ARBA" id="ARBA00023136"/>
    </source>
</evidence>
<evidence type="ECO:0000256" key="6">
    <source>
        <dbReference type="SAM" id="Coils"/>
    </source>
</evidence>
<keyword evidence="4 7" id="KW-1133">Transmembrane helix</keyword>
<comment type="similarity">
    <text evidence="2">Belongs to the VAMP-associated protein (VAP) (TC 9.B.17) family.</text>
</comment>
<dbReference type="GO" id="GO:0005789">
    <property type="term" value="C:endoplasmic reticulum membrane"/>
    <property type="evidence" value="ECO:0007669"/>
    <property type="project" value="InterPro"/>
</dbReference>
<organism evidence="9 10">
    <name type="scientific">Intoshia linei</name>
    <dbReference type="NCBI Taxonomy" id="1819745"/>
    <lineage>
        <taxon>Eukaryota</taxon>
        <taxon>Metazoa</taxon>
        <taxon>Spiralia</taxon>
        <taxon>Lophotrochozoa</taxon>
        <taxon>Mesozoa</taxon>
        <taxon>Orthonectida</taxon>
        <taxon>Rhopaluridae</taxon>
        <taxon>Intoshia</taxon>
    </lineage>
</organism>
<evidence type="ECO:0000256" key="1">
    <source>
        <dbReference type="ARBA" id="ARBA00004211"/>
    </source>
</evidence>
<comment type="subcellular location">
    <subcellularLocation>
        <location evidence="1">Membrane</location>
        <topology evidence="1">Single-pass type IV membrane protein</topology>
    </subcellularLocation>
</comment>
<gene>
    <name evidence="9" type="ORF">A3Q56_01420</name>
</gene>
<evidence type="ECO:0000313" key="10">
    <source>
        <dbReference type="Proteomes" id="UP000078046"/>
    </source>
</evidence>
<dbReference type="SUPFAM" id="SSF49354">
    <property type="entry name" value="PapD-like"/>
    <property type="match status" value="1"/>
</dbReference>
<reference evidence="9 10" key="1">
    <citation type="submission" date="2016-04" db="EMBL/GenBank/DDBJ databases">
        <title>The genome of Intoshia linei affirms orthonectids as highly simplified spiralians.</title>
        <authorList>
            <person name="Mikhailov K.V."/>
            <person name="Slusarev G.S."/>
            <person name="Nikitin M.A."/>
            <person name="Logacheva M.D."/>
            <person name="Penin A."/>
            <person name="Aleoshin V."/>
            <person name="Panchin Y.V."/>
        </authorList>
    </citation>
    <scope>NUCLEOTIDE SEQUENCE [LARGE SCALE GENOMIC DNA]</scope>
    <source>
        <strain evidence="9">Intl2013</strain>
        <tissue evidence="9">Whole animal</tissue>
    </source>
</reference>
<proteinExistence type="inferred from homology"/>
<dbReference type="GO" id="GO:0090158">
    <property type="term" value="P:endoplasmic reticulum membrane organization"/>
    <property type="evidence" value="ECO:0007669"/>
    <property type="project" value="TreeGrafter"/>
</dbReference>
<keyword evidence="6" id="KW-0175">Coiled coil</keyword>
<evidence type="ECO:0000259" key="8">
    <source>
        <dbReference type="PROSITE" id="PS50202"/>
    </source>
</evidence>
<dbReference type="EMBL" id="LWCA01000106">
    <property type="protein sequence ID" value="OAF70838.1"/>
    <property type="molecule type" value="Genomic_DNA"/>
</dbReference>
<dbReference type="InterPro" id="IPR016763">
    <property type="entry name" value="VAP"/>
</dbReference>
<dbReference type="InterPro" id="IPR013783">
    <property type="entry name" value="Ig-like_fold"/>
</dbReference>
<feature type="coiled-coil region" evidence="6">
    <location>
        <begin position="206"/>
        <end position="233"/>
    </location>
</feature>
<feature type="domain" description="MSP" evidence="8">
    <location>
        <begin position="15"/>
        <end position="134"/>
    </location>
</feature>
<dbReference type="PROSITE" id="PS50202">
    <property type="entry name" value="MSP"/>
    <property type="match status" value="1"/>
</dbReference>
<accession>A0A177B972</accession>
<dbReference type="GO" id="GO:0005886">
    <property type="term" value="C:plasma membrane"/>
    <property type="evidence" value="ECO:0007669"/>
    <property type="project" value="TreeGrafter"/>
</dbReference>
<feature type="transmembrane region" description="Helical" evidence="7">
    <location>
        <begin position="254"/>
        <end position="274"/>
    </location>
</feature>
<keyword evidence="5 7" id="KW-0472">Membrane</keyword>
<dbReference type="OrthoDB" id="264603at2759"/>
<dbReference type="AlphaFoldDB" id="A0A177B972"/>
<dbReference type="PANTHER" id="PTHR10809">
    <property type="entry name" value="VESICLE-ASSOCIATED MEMBRANE PROTEIN-ASSOCIATED PROTEIN"/>
    <property type="match status" value="1"/>
</dbReference>
<dbReference type="InterPro" id="IPR008962">
    <property type="entry name" value="PapD-like_sf"/>
</dbReference>
<evidence type="ECO:0000313" key="9">
    <source>
        <dbReference type="EMBL" id="OAF70838.1"/>
    </source>
</evidence>
<dbReference type="PANTHER" id="PTHR10809:SF6">
    <property type="entry name" value="AT11025P-RELATED"/>
    <property type="match status" value="1"/>
</dbReference>
<evidence type="ECO:0000256" key="3">
    <source>
        <dbReference type="ARBA" id="ARBA00022692"/>
    </source>
</evidence>
<sequence>MDESRESPKTVKKCPIIIDPLVNIKFNDLSEKICKSAIVIENQLNTPVVFKIKTTVPKNYSVKPMASFIEPLEKFYVDVTYNTKNPKKTPKQKFLIQVISLTENYDKEASITDLFNDSDLKENMYQHRLYSIFESDESNMGTNAPIQNHISQRVTELNKQAKFEDAQDKPDLASRISTVKFKVDTTISDVTQTSQLDETIVSRDEISILKAKINNLEEENERLRYNLKESCTNVKSLGNLSYSTKTANATEFKYIYIFLLLFGVFIGFYLHLLFG</sequence>
<evidence type="ECO:0000256" key="4">
    <source>
        <dbReference type="ARBA" id="ARBA00022989"/>
    </source>
</evidence>
<dbReference type="Pfam" id="PF00635">
    <property type="entry name" value="Motile_Sperm"/>
    <property type="match status" value="1"/>
</dbReference>
<evidence type="ECO:0000256" key="2">
    <source>
        <dbReference type="ARBA" id="ARBA00008932"/>
    </source>
</evidence>
<evidence type="ECO:0000256" key="7">
    <source>
        <dbReference type="SAM" id="Phobius"/>
    </source>
</evidence>